<comment type="similarity">
    <text evidence="1">Belongs to the tRNA pseudouridine synthase TruA family.</text>
</comment>
<dbReference type="Gene3D" id="3.30.70.580">
    <property type="entry name" value="Pseudouridine synthase I, catalytic domain, N-terminal subdomain"/>
    <property type="match status" value="1"/>
</dbReference>
<dbReference type="CDD" id="cd02568">
    <property type="entry name" value="PseudoU_synth_PUS1_PUS2"/>
    <property type="match status" value="1"/>
</dbReference>
<dbReference type="InterPro" id="IPR001406">
    <property type="entry name" value="PsdUridine_synth_TruA"/>
</dbReference>
<dbReference type="FunFam" id="3.30.70.580:FF:000002">
    <property type="entry name" value="tRNA pseudouridine synthase"/>
    <property type="match status" value="1"/>
</dbReference>
<dbReference type="PANTHER" id="PTHR11142">
    <property type="entry name" value="PSEUDOURIDYLATE SYNTHASE"/>
    <property type="match status" value="1"/>
</dbReference>
<feature type="binding site" evidence="6">
    <location>
        <position position="201"/>
    </location>
    <ligand>
        <name>substrate</name>
    </ligand>
</feature>
<dbReference type="InterPro" id="IPR020095">
    <property type="entry name" value="PsdUridine_synth_TruA_C"/>
</dbReference>
<dbReference type="AlphaFoldDB" id="A0A7N0UM89"/>
<proteinExistence type="inferred from homology"/>
<comment type="catalytic activity">
    <reaction evidence="4">
        <text>a uridine in tRNA = a pseudouridine in tRNA</text>
        <dbReference type="Rhea" id="RHEA:54572"/>
        <dbReference type="Rhea" id="RHEA-COMP:13339"/>
        <dbReference type="Rhea" id="RHEA-COMP:13934"/>
        <dbReference type="ChEBI" id="CHEBI:65314"/>
        <dbReference type="ChEBI" id="CHEBI:65315"/>
    </reaction>
</comment>
<protein>
    <recommendedName>
        <fullName evidence="8">Pseudouridine synthase I TruA alpha/beta domain-containing protein</fullName>
    </recommendedName>
</protein>
<dbReference type="Pfam" id="PF01416">
    <property type="entry name" value="PseudoU_synth_1"/>
    <property type="match status" value="1"/>
</dbReference>
<evidence type="ECO:0000256" key="7">
    <source>
        <dbReference type="SAM" id="MobiDB-lite"/>
    </source>
</evidence>
<dbReference type="PANTHER" id="PTHR11142:SF9">
    <property type="entry name" value="TRNA PSEUDOURIDINE SYNTHASE-RELATED"/>
    <property type="match status" value="1"/>
</dbReference>
<dbReference type="GO" id="GO:0031119">
    <property type="term" value="P:tRNA pseudouridine synthesis"/>
    <property type="evidence" value="ECO:0007669"/>
    <property type="project" value="InterPro"/>
</dbReference>
<feature type="region of interest" description="Disordered" evidence="7">
    <location>
        <begin position="287"/>
        <end position="312"/>
    </location>
</feature>
<name>A0A7N0UM89_KALFE</name>
<evidence type="ECO:0000313" key="10">
    <source>
        <dbReference type="Proteomes" id="UP000594263"/>
    </source>
</evidence>
<dbReference type="Proteomes" id="UP000594263">
    <property type="component" value="Unplaced"/>
</dbReference>
<dbReference type="InterPro" id="IPR020097">
    <property type="entry name" value="PsdUridine_synth_TruA_a/b_dom"/>
</dbReference>
<feature type="compositionally biased region" description="Polar residues" evidence="7">
    <location>
        <begin position="303"/>
        <end position="312"/>
    </location>
</feature>
<keyword evidence="3" id="KW-0413">Isomerase</keyword>
<dbReference type="Gramene" id="Kaladp0075s0066.1.v1.1">
    <property type="protein sequence ID" value="Kaladp0075s0066.1.v1.1"/>
    <property type="gene ID" value="Kaladp0075s0066.v1.1"/>
</dbReference>
<dbReference type="GO" id="GO:0005634">
    <property type="term" value="C:nucleus"/>
    <property type="evidence" value="ECO:0007669"/>
    <property type="project" value="TreeGrafter"/>
</dbReference>
<evidence type="ECO:0000256" key="1">
    <source>
        <dbReference type="ARBA" id="ARBA00009375"/>
    </source>
</evidence>
<evidence type="ECO:0000256" key="3">
    <source>
        <dbReference type="ARBA" id="ARBA00023235"/>
    </source>
</evidence>
<accession>A0A7N0UM89</accession>
<evidence type="ECO:0000256" key="6">
    <source>
        <dbReference type="PIRSR" id="PIRSR641708-2"/>
    </source>
</evidence>
<dbReference type="SUPFAM" id="SSF55120">
    <property type="entry name" value="Pseudouridine synthase"/>
    <property type="match status" value="2"/>
</dbReference>
<dbReference type="GO" id="GO:1990481">
    <property type="term" value="P:mRNA pseudouridine synthesis"/>
    <property type="evidence" value="ECO:0007669"/>
    <property type="project" value="TreeGrafter"/>
</dbReference>
<evidence type="ECO:0000259" key="8">
    <source>
        <dbReference type="Pfam" id="PF01416"/>
    </source>
</evidence>
<feature type="active site" description="Nucleophile" evidence="5">
    <location>
        <position position="136"/>
    </location>
</feature>
<keyword evidence="2" id="KW-0819">tRNA processing</keyword>
<dbReference type="Gene3D" id="3.30.70.660">
    <property type="entry name" value="Pseudouridine synthase I, catalytic domain, C-terminal subdomain"/>
    <property type="match status" value="1"/>
</dbReference>
<dbReference type="InterPro" id="IPR041708">
    <property type="entry name" value="PUS1/PUS2-like"/>
</dbReference>
<evidence type="ECO:0000313" key="9">
    <source>
        <dbReference type="EnsemblPlants" id="Kaladp0075s0066.1.v1.1"/>
    </source>
</evidence>
<sequence length="512" mass="58042">MGFPYQRLSLSPWINGTPLMSPRTCFYSLSTPQAAAATRTRTAAAVPEEDVHKKWVPYGKKKVVMRVGYVGSDYRGLQLQRNDHSVASWVLLALSCCFIFTIEEELENAIYKAGGILDSNFGSLHKIGWTRSSRTDKGVHSLATTISLNMEIPGTAWKDDPHGINLAHHVNLYLPETIRVFSILPIQRRFDARRECDLRQYLYLLPSEIIGLGSHMSSAEIEDQLSDLNNILNTFEGVHPFHNFTVRSLYRQKRMKSSSNLKTKASLTSNNGSRELVRTNKLAVTEEEQRSSVINSSDEEAQAVNNLENNSINEDSTKSLRARWLYEPDDRDRISAAHFRKIARCSCGQLKNLSGMDYVEISIWGESFMLHQIRKMVGTAVAVKRNILPRDVVTLALTKFSRIVLPIAPSEVLILRGNSYSLTEHPSKIIRPEMLKFVESKEIAEAVDGFYASVMLPRVSEYLNPASHPWTDWVRKLDEYASIPEGELEEVRKAWLSWKENTCSWECAASQQ</sequence>
<dbReference type="EnsemblPlants" id="Kaladp0075s0066.1.v1.1">
    <property type="protein sequence ID" value="Kaladp0075s0066.1.v1.1"/>
    <property type="gene ID" value="Kaladp0075s0066.v1.1"/>
</dbReference>
<dbReference type="InterPro" id="IPR020103">
    <property type="entry name" value="PsdUridine_synth_cat_dom_sf"/>
</dbReference>
<dbReference type="GO" id="GO:0009982">
    <property type="term" value="F:pseudouridine synthase activity"/>
    <property type="evidence" value="ECO:0007669"/>
    <property type="project" value="InterPro"/>
</dbReference>
<organism evidence="9 10">
    <name type="scientific">Kalanchoe fedtschenkoi</name>
    <name type="common">Lavender scallops</name>
    <name type="synonym">South American air plant</name>
    <dbReference type="NCBI Taxonomy" id="63787"/>
    <lineage>
        <taxon>Eukaryota</taxon>
        <taxon>Viridiplantae</taxon>
        <taxon>Streptophyta</taxon>
        <taxon>Embryophyta</taxon>
        <taxon>Tracheophyta</taxon>
        <taxon>Spermatophyta</taxon>
        <taxon>Magnoliopsida</taxon>
        <taxon>eudicotyledons</taxon>
        <taxon>Gunneridae</taxon>
        <taxon>Pentapetalae</taxon>
        <taxon>Saxifragales</taxon>
        <taxon>Crassulaceae</taxon>
        <taxon>Kalanchoe</taxon>
    </lineage>
</organism>
<feature type="domain" description="Pseudouridine synthase I TruA alpha/beta" evidence="8">
    <location>
        <begin position="338"/>
        <end position="413"/>
    </location>
</feature>
<evidence type="ECO:0000256" key="5">
    <source>
        <dbReference type="PIRSR" id="PIRSR641708-1"/>
    </source>
</evidence>
<dbReference type="GO" id="GO:0003723">
    <property type="term" value="F:RNA binding"/>
    <property type="evidence" value="ECO:0007669"/>
    <property type="project" value="InterPro"/>
</dbReference>
<evidence type="ECO:0000256" key="2">
    <source>
        <dbReference type="ARBA" id="ARBA00022694"/>
    </source>
</evidence>
<dbReference type="InterPro" id="IPR020094">
    <property type="entry name" value="TruA/RsuA/RluB/E/F_N"/>
</dbReference>
<evidence type="ECO:0000256" key="4">
    <source>
        <dbReference type="ARBA" id="ARBA00036943"/>
    </source>
</evidence>
<reference evidence="9" key="1">
    <citation type="submission" date="2021-01" db="UniProtKB">
        <authorList>
            <consortium name="EnsemblPlants"/>
        </authorList>
    </citation>
    <scope>IDENTIFICATION</scope>
</reference>
<keyword evidence="10" id="KW-1185">Reference proteome</keyword>
<dbReference type="OMA" id="YVGTDFR"/>